<evidence type="ECO:0000313" key="2">
    <source>
        <dbReference type="EMBL" id="KAB2818218.1"/>
    </source>
</evidence>
<dbReference type="InterPro" id="IPR034660">
    <property type="entry name" value="DinB/YfiT-like"/>
</dbReference>
<organism evidence="2 3">
    <name type="scientific">Phaeocystidibacter marisrubri</name>
    <dbReference type="NCBI Taxonomy" id="1577780"/>
    <lineage>
        <taxon>Bacteria</taxon>
        <taxon>Pseudomonadati</taxon>
        <taxon>Bacteroidota</taxon>
        <taxon>Flavobacteriia</taxon>
        <taxon>Flavobacteriales</taxon>
        <taxon>Phaeocystidibacteraceae</taxon>
        <taxon>Phaeocystidibacter</taxon>
    </lineage>
</organism>
<dbReference type="GO" id="GO:0016787">
    <property type="term" value="F:hydrolase activity"/>
    <property type="evidence" value="ECO:0007669"/>
    <property type="project" value="UniProtKB-KW"/>
</dbReference>
<dbReference type="OrthoDB" id="9796039at2"/>
<dbReference type="SUPFAM" id="SSF109854">
    <property type="entry name" value="DinB/YfiT-like putative metalloenzymes"/>
    <property type="match status" value="1"/>
</dbReference>
<name>A0A6L3ZL18_9FLAO</name>
<feature type="domain" description="DinB-like" evidence="1">
    <location>
        <begin position="37"/>
        <end position="165"/>
    </location>
</feature>
<evidence type="ECO:0000313" key="3">
    <source>
        <dbReference type="Proteomes" id="UP000484164"/>
    </source>
</evidence>
<dbReference type="Gene3D" id="1.20.120.450">
    <property type="entry name" value="dinb family like domain"/>
    <property type="match status" value="1"/>
</dbReference>
<keyword evidence="3" id="KW-1185">Reference proteome</keyword>
<keyword evidence="2" id="KW-0378">Hydrolase</keyword>
<protein>
    <submittedName>
        <fullName evidence="2">Putative metal-dependent hydrolase</fullName>
    </submittedName>
</protein>
<sequence>MDLKYPIGTFSMPNDFSTDLLDHWIQRIERLPFELGQTLYNVEPSKLDATYRDGSWNVRQLVHHLADSHMHGLTRIKWALTEDQPEIKTYNEVKWSSLPDASDLPINISLKWIEGIHTRWTYLLRTLSEDELSRTFYHPQNKVNVSVYEQCGLYAWHGDHHLAHIRIALKNGGKH</sequence>
<dbReference type="Pfam" id="PF12867">
    <property type="entry name" value="DinB_2"/>
    <property type="match status" value="1"/>
</dbReference>
<dbReference type="Proteomes" id="UP000484164">
    <property type="component" value="Unassembled WGS sequence"/>
</dbReference>
<dbReference type="EMBL" id="WBVQ01000001">
    <property type="protein sequence ID" value="KAB2818218.1"/>
    <property type="molecule type" value="Genomic_DNA"/>
</dbReference>
<dbReference type="InterPro" id="IPR024775">
    <property type="entry name" value="DinB-like"/>
</dbReference>
<proteinExistence type="predicted"/>
<accession>A0A6L3ZL18</accession>
<dbReference type="AlphaFoldDB" id="A0A6L3ZL18"/>
<gene>
    <name evidence="2" type="ORF">F8C82_02655</name>
</gene>
<evidence type="ECO:0000259" key="1">
    <source>
        <dbReference type="Pfam" id="PF12867"/>
    </source>
</evidence>
<reference evidence="2 3" key="1">
    <citation type="submission" date="2019-10" db="EMBL/GenBank/DDBJ databases">
        <title>Genome sequence of Phaeocystidibacter marisrubri JCM30614 (type strain).</title>
        <authorList>
            <person name="Bowman J.P."/>
        </authorList>
    </citation>
    <scope>NUCLEOTIDE SEQUENCE [LARGE SCALE GENOMIC DNA]</scope>
    <source>
        <strain evidence="2 3">JCM 30614</strain>
    </source>
</reference>
<dbReference type="NCBIfam" id="NF009807">
    <property type="entry name" value="PRK13291.1"/>
    <property type="match status" value="1"/>
</dbReference>
<comment type="caution">
    <text evidence="2">The sequence shown here is derived from an EMBL/GenBank/DDBJ whole genome shotgun (WGS) entry which is preliminary data.</text>
</comment>